<feature type="domain" description="Metalloprotease TldD/E C-terminal" evidence="3">
    <location>
        <begin position="209"/>
        <end position="402"/>
    </location>
</feature>
<dbReference type="Proteomes" id="UP000238176">
    <property type="component" value="Unassembled WGS sequence"/>
</dbReference>
<dbReference type="GO" id="GO:0008237">
    <property type="term" value="F:metallopeptidase activity"/>
    <property type="evidence" value="ECO:0007669"/>
    <property type="project" value="InterPro"/>
</dbReference>
<dbReference type="InterPro" id="IPR045569">
    <property type="entry name" value="Metalloprtase-TldD/E_C"/>
</dbReference>
<comment type="similarity">
    <text evidence="1">Belongs to the peptidase U62 family.</text>
</comment>
<dbReference type="AlphaFoldDB" id="A0A2T0UL19"/>
<dbReference type="PANTHER" id="PTHR30624:SF0">
    <property type="entry name" value="METALLOPROTEASE SLR0863"/>
    <property type="match status" value="1"/>
</dbReference>
<feature type="region of interest" description="Disordered" evidence="2">
    <location>
        <begin position="62"/>
        <end position="99"/>
    </location>
</feature>
<dbReference type="InterPro" id="IPR036059">
    <property type="entry name" value="TldD/PmbA_sf"/>
</dbReference>
<dbReference type="OrthoDB" id="9803213at2"/>
<dbReference type="PANTHER" id="PTHR30624">
    <property type="entry name" value="UNCHARACTERIZED PROTEIN TLDD AND PMBA"/>
    <property type="match status" value="1"/>
</dbReference>
<proteinExistence type="inferred from homology"/>
<name>A0A2T0UL19_9ACTN</name>
<evidence type="ECO:0000313" key="4">
    <source>
        <dbReference type="EMBL" id="PRY58633.1"/>
    </source>
</evidence>
<accession>A0A2T0UL19</accession>
<dbReference type="EMBL" id="PVTJ01000005">
    <property type="protein sequence ID" value="PRY58633.1"/>
    <property type="molecule type" value="Genomic_DNA"/>
</dbReference>
<evidence type="ECO:0000256" key="2">
    <source>
        <dbReference type="SAM" id="MobiDB-lite"/>
    </source>
</evidence>
<sequence>MTDAETDRLAEALPDTGAADVRYQASEARTVRGTAGFGPADLSRRAAAGFALRHWHGGRLDSWHTADLTDPRTGTRRSERAGGAPRLPTGDLRHPAARSGPDWTAVVDAFDEARLRAGRAAGCHRQWVLRADRWASTLANTAGARIGIAGAAVSVEVRAAAEGRSAVRFGRCTDPAAAVELLGRLDDAAVRAVAAGAARTRPDGLDATAAIVADPAFAALLAHELVGHPLEADVPSAPGHWTRAAEPVGGRSLTVVDDPAALGLGPVDHEGVPSRRVRLLDRGRVSGRLHSLATARDEGAEPTGHARAASWHDPPIPRMTATGFTGGSGPLAALVDRCGDGLLLYGARGGRCGADGTFTAVSQGSRQITGSRLGPERGPVLLRGATRPLLAAVLAVSEDAGLDAGGEGGCGKAGQDPVETAGIGGGVLFGPVIRPLPLWR</sequence>
<protein>
    <submittedName>
        <fullName evidence="4">Putative Zn-dependent protease</fullName>
    </submittedName>
</protein>
<feature type="region of interest" description="Disordered" evidence="2">
    <location>
        <begin position="290"/>
        <end position="323"/>
    </location>
</feature>
<keyword evidence="5" id="KW-1185">Reference proteome</keyword>
<dbReference type="Pfam" id="PF19289">
    <property type="entry name" value="PmbA_TldD_3rd"/>
    <property type="match status" value="1"/>
</dbReference>
<reference evidence="4 5" key="1">
    <citation type="submission" date="2018-03" db="EMBL/GenBank/DDBJ databases">
        <title>Genomic Encyclopedia of Type Strains, Phase III (KMG-III): the genomes of soil and plant-associated and newly described type strains.</title>
        <authorList>
            <person name="Whitman W."/>
        </authorList>
    </citation>
    <scope>NUCLEOTIDE SEQUENCE [LARGE SCALE GENOMIC DNA]</scope>
    <source>
        <strain evidence="4 5">CGMCC 4.7067</strain>
    </source>
</reference>
<evidence type="ECO:0000259" key="3">
    <source>
        <dbReference type="Pfam" id="PF19289"/>
    </source>
</evidence>
<dbReference type="RefSeq" id="WP_106364696.1">
    <property type="nucleotide sequence ID" value="NZ_PVTJ01000005.1"/>
</dbReference>
<keyword evidence="4" id="KW-0378">Hydrolase</keyword>
<evidence type="ECO:0000313" key="5">
    <source>
        <dbReference type="Proteomes" id="UP000238176"/>
    </source>
</evidence>
<dbReference type="GO" id="GO:0005829">
    <property type="term" value="C:cytosol"/>
    <property type="evidence" value="ECO:0007669"/>
    <property type="project" value="TreeGrafter"/>
</dbReference>
<comment type="caution">
    <text evidence="4">The sequence shown here is derived from an EMBL/GenBank/DDBJ whole genome shotgun (WGS) entry which is preliminary data.</text>
</comment>
<keyword evidence="4" id="KW-0645">Protease</keyword>
<dbReference type="InterPro" id="IPR051463">
    <property type="entry name" value="Peptidase_U62_metallo"/>
</dbReference>
<dbReference type="SUPFAM" id="SSF111283">
    <property type="entry name" value="Putative modulator of DNA gyrase, PmbA/TldD"/>
    <property type="match status" value="1"/>
</dbReference>
<dbReference type="GO" id="GO:0006508">
    <property type="term" value="P:proteolysis"/>
    <property type="evidence" value="ECO:0007669"/>
    <property type="project" value="UniProtKB-KW"/>
</dbReference>
<gene>
    <name evidence="4" type="ORF">B0I28_105348</name>
</gene>
<organism evidence="4 5">
    <name type="scientific">Glycomyces artemisiae</name>
    <dbReference type="NCBI Taxonomy" id="1076443"/>
    <lineage>
        <taxon>Bacteria</taxon>
        <taxon>Bacillati</taxon>
        <taxon>Actinomycetota</taxon>
        <taxon>Actinomycetes</taxon>
        <taxon>Glycomycetales</taxon>
        <taxon>Glycomycetaceae</taxon>
        <taxon>Glycomyces</taxon>
    </lineage>
</organism>
<evidence type="ECO:0000256" key="1">
    <source>
        <dbReference type="ARBA" id="ARBA00005836"/>
    </source>
</evidence>